<dbReference type="AlphaFoldDB" id="A0AAF1BRA6"/>
<evidence type="ECO:0000313" key="2">
    <source>
        <dbReference type="Proteomes" id="UP000234560"/>
    </source>
</evidence>
<proteinExistence type="predicted"/>
<protein>
    <submittedName>
        <fullName evidence="1">Uncharacterized protein</fullName>
    </submittedName>
</protein>
<dbReference type="Proteomes" id="UP000234560">
    <property type="component" value="Chromosome"/>
</dbReference>
<dbReference type="SUPFAM" id="SSF52540">
    <property type="entry name" value="P-loop containing nucleoside triphosphate hydrolases"/>
    <property type="match status" value="1"/>
</dbReference>
<accession>A0AAF1BRA6</accession>
<name>A0AAF1BRA6_9CORY</name>
<reference evidence="1" key="1">
    <citation type="submission" date="2017-12" db="EMBL/GenBank/DDBJ databases">
        <authorList>
            <person name="Thomas-White K."/>
            <person name="Wolfe A.J."/>
        </authorList>
    </citation>
    <scope>NUCLEOTIDE SEQUENCE</scope>
    <source>
        <strain evidence="1">UMB0763</strain>
    </source>
</reference>
<gene>
    <name evidence="1" type="ORF">CYJ47_07105</name>
</gene>
<reference evidence="1" key="2">
    <citation type="submission" date="2023-10" db="EMBL/GenBank/DDBJ databases">
        <authorList>
            <person name="Choi B."/>
        </authorList>
    </citation>
    <scope>NUCLEOTIDE SEQUENCE</scope>
    <source>
        <strain evidence="1">UMB0763</strain>
    </source>
</reference>
<dbReference type="KEGG" id="cpyr:CYJ47_07105"/>
<dbReference type="EMBL" id="CP136958">
    <property type="protein sequence ID" value="WOT01069.1"/>
    <property type="molecule type" value="Genomic_DNA"/>
</dbReference>
<organism evidence="1 2">
    <name type="scientific">Corynebacterium pyruviciproducens</name>
    <dbReference type="NCBI Taxonomy" id="598660"/>
    <lineage>
        <taxon>Bacteria</taxon>
        <taxon>Bacillati</taxon>
        <taxon>Actinomycetota</taxon>
        <taxon>Actinomycetes</taxon>
        <taxon>Mycobacteriales</taxon>
        <taxon>Corynebacteriaceae</taxon>
        <taxon>Corynebacterium</taxon>
    </lineage>
</organism>
<dbReference type="Gene3D" id="3.40.50.300">
    <property type="entry name" value="P-loop containing nucleotide triphosphate hydrolases"/>
    <property type="match status" value="1"/>
</dbReference>
<dbReference type="InterPro" id="IPR027417">
    <property type="entry name" value="P-loop_NTPase"/>
</dbReference>
<dbReference type="NCBIfam" id="NF005115">
    <property type="entry name" value="PRK06547.1"/>
    <property type="match status" value="1"/>
</dbReference>
<sequence length="203" mass="22477">MPRTVLIDGRSGAGKTTFAGRLGLATGFQVIHLDDFYPGWGGLTEGSEIVKNSILRKDEPGYYRWDWEHDRRGVWVPINPLADLVIEGVGALTKQNVRAAVQRDGGTVPEGEETCGGLSCLTVWIDAPLQLRRTRALRRDPSFQNFWGMWARQEDRFDTTFGPGGRSTIADQKVHISGGSTRRDEAAITAAIGNIVTWLRQPQ</sequence>
<dbReference type="RefSeq" id="WP_101677975.1">
    <property type="nucleotide sequence ID" value="NZ_CAMYCO010000004.1"/>
</dbReference>
<evidence type="ECO:0000313" key="1">
    <source>
        <dbReference type="EMBL" id="WOT01069.1"/>
    </source>
</evidence>